<dbReference type="EMBL" id="CP013215">
    <property type="protein sequence ID" value="ALP55375.1"/>
    <property type="molecule type" value="Genomic_DNA"/>
</dbReference>
<dbReference type="Pfam" id="PF10138">
    <property type="entry name" value="vWA-TerF-like"/>
    <property type="match status" value="1"/>
</dbReference>
<feature type="domain" description="vWA found in TerF C terminus" evidence="1">
    <location>
        <begin position="5"/>
        <end position="62"/>
    </location>
</feature>
<dbReference type="InterPro" id="IPR019303">
    <property type="entry name" value="vWA_TerF_C"/>
</dbReference>
<accession>A0A0S2TJU3</accession>
<proteinExistence type="predicted"/>
<evidence type="ECO:0000313" key="2">
    <source>
        <dbReference type="EMBL" id="ALP55375.1"/>
    </source>
</evidence>
<organism evidence="2">
    <name type="scientific">Klebsiella pneumoniae subsp. pneumoniae</name>
    <dbReference type="NCBI Taxonomy" id="72407"/>
    <lineage>
        <taxon>Bacteria</taxon>
        <taxon>Pseudomonadati</taxon>
        <taxon>Pseudomonadota</taxon>
        <taxon>Gammaproteobacteria</taxon>
        <taxon>Enterobacterales</taxon>
        <taxon>Enterobacteriaceae</taxon>
        <taxon>Klebsiella/Raoultella group</taxon>
        <taxon>Klebsiella</taxon>
        <taxon>Klebsiella pneumoniae complex</taxon>
    </lineage>
</organism>
<evidence type="ECO:0000259" key="1">
    <source>
        <dbReference type="Pfam" id="PF10138"/>
    </source>
</evidence>
<protein>
    <submittedName>
        <fullName evidence="2">Tellurium resistance protein TerF</fullName>
    </submittedName>
</protein>
<name>A0A0S2TJU3_KLEPN</name>
<sequence length="62" mass="7420">MQQCRSSYGILKNLDDFTDRRVDNTHFFAMDDFGSISDEKLYDNLLEEFRPWIDETKRLGIL</sequence>
<dbReference type="AlphaFoldDB" id="A0A0S2TJU3"/>
<reference evidence="2" key="1">
    <citation type="submission" date="2015-11" db="EMBL/GenBank/DDBJ databases">
        <title>Complete nucleotide sequence of pH11, an IncHI2 plasmid conferring multi-antibiotic resistance and multi-heavy metal resistance genes in a clinical Klebsiella pneumoniae isolate.</title>
        <authorList>
            <person name="Zhai Y."/>
            <person name="He Z."/>
            <person name="Kang Y."/>
            <person name="Yu H."/>
            <person name="Wang J."/>
            <person name="Du P."/>
            <person name="Zhang Z."/>
            <person name="Hu S."/>
            <person name="Gao Z."/>
        </authorList>
    </citation>
    <scope>NUCLEOTIDE SEQUENCE [LARGE SCALE GENOMIC DNA]</scope>
    <source>
        <strain evidence="2">H11</strain>
        <plasmid evidence="2">pH11</plasmid>
    </source>
</reference>
<gene>
    <name evidence="2" type="ORF">KPH11_362</name>
</gene>
<geneLocation type="plasmid" evidence="2">
    <name>pH11</name>
</geneLocation>
<keyword evidence="2" id="KW-0614">Plasmid</keyword>